<feature type="domain" description="ABC transporter" evidence="3">
    <location>
        <begin position="12"/>
        <end position="249"/>
    </location>
</feature>
<dbReference type="GO" id="GO:0005524">
    <property type="term" value="F:ATP binding"/>
    <property type="evidence" value="ECO:0007669"/>
    <property type="project" value="UniProtKB-KW"/>
</dbReference>
<dbReference type="InterPro" id="IPR003439">
    <property type="entry name" value="ABC_transporter-like_ATP-bd"/>
</dbReference>
<reference evidence="4" key="1">
    <citation type="submission" date="2015-04" db="EMBL/GenBank/DDBJ databases">
        <title>Complete genome sequence of Microbacterium chocolatum SIT 101, a bacterium enantioselectively hydrolyzing mesomeric diesters.</title>
        <authorList>
            <person name="Li X."/>
            <person name="Xu Y."/>
        </authorList>
    </citation>
    <scope>NUCLEOTIDE SEQUENCE [LARGE SCALE GENOMIC DNA]</scope>
    <source>
        <strain evidence="4">SIT 101</strain>
    </source>
</reference>
<dbReference type="Pfam" id="PF00005">
    <property type="entry name" value="ABC_tran"/>
    <property type="match status" value="2"/>
</dbReference>
<dbReference type="AlphaFoldDB" id="A0A0M8MQT3"/>
<keyword evidence="1" id="KW-0547">Nucleotide-binding</keyword>
<evidence type="ECO:0000313" key="5">
    <source>
        <dbReference type="Proteomes" id="UP000037737"/>
    </source>
</evidence>
<keyword evidence="2" id="KW-0067">ATP-binding</keyword>
<protein>
    <recommendedName>
        <fullName evidence="3">ABC transporter domain-containing protein</fullName>
    </recommendedName>
</protein>
<keyword evidence="5" id="KW-1185">Reference proteome</keyword>
<dbReference type="PANTHER" id="PTHR43790:SF4">
    <property type="entry name" value="GUANOSINE IMPORT ATP-BINDING PROTEIN NUPO"/>
    <property type="match status" value="1"/>
</dbReference>
<dbReference type="CDD" id="cd03216">
    <property type="entry name" value="ABC_Carb_Monos_I"/>
    <property type="match status" value="1"/>
</dbReference>
<dbReference type="InterPro" id="IPR050107">
    <property type="entry name" value="ABC_carbohydrate_import_ATPase"/>
</dbReference>
<dbReference type="PROSITE" id="PS00211">
    <property type="entry name" value="ABC_TRANSPORTER_1"/>
    <property type="match status" value="1"/>
</dbReference>
<dbReference type="SMART" id="SM00382">
    <property type="entry name" value="AAA"/>
    <property type="match status" value="1"/>
</dbReference>
<evidence type="ECO:0000256" key="1">
    <source>
        <dbReference type="ARBA" id="ARBA00022741"/>
    </source>
</evidence>
<evidence type="ECO:0000259" key="3">
    <source>
        <dbReference type="PROSITE" id="PS50893"/>
    </source>
</evidence>
<sequence length="514" mass="55023">MIETSSETPPRLEMRGMRKYFAASGVLAVADVSLEVAPGEVVAIIGENGTGKSTLMNLLFGVHHPDAGQILIDGRPVEIRDQQDAIAYGLGMVHQHFELVPSFSVAQNVLLGREPRRRGLYDDRGARRRVAELAAETGLVIDPAARVRDLPIGAQQRVEILKALAAEARLLILDEPTAVLTPQEADDLLVMVRRLAASGRSVVFISHKLPEVRAIADRIIVMRRGRVVGNLVRGEADDAELARLMVGRDVLLTADRAPDAAGDVLLEVREARVAPSADGTPGLKDVHLQLRGREILGIAGVSGNGQDELIDALAGLRRLEGGAVRMRDTDLTDADPAATRRAGIAHIAGDRMQVGLNLQATLEENAASTAYRSARFSRAGLIRRGARRRFAEQIIADYEVRGAAPDRPVGSLSGGNLQKVVIGRELSGRPEVVLANQPTRGLDVGSIEFVHRALSAARAEGSGVLLVSTELDEILALSDRVAVMYDGTLVGPFPRDDVDRERLGALMAGGKADA</sequence>
<name>A0A0M8MQT3_9MICO</name>
<organism evidence="4 5">
    <name type="scientific">Microbacterium aurantiacum</name>
    <dbReference type="NCBI Taxonomy" id="162393"/>
    <lineage>
        <taxon>Bacteria</taxon>
        <taxon>Bacillati</taxon>
        <taxon>Actinomycetota</taxon>
        <taxon>Actinomycetes</taxon>
        <taxon>Micrococcales</taxon>
        <taxon>Microbacteriaceae</taxon>
        <taxon>Microbacterium</taxon>
    </lineage>
</organism>
<dbReference type="InterPro" id="IPR017871">
    <property type="entry name" value="ABC_transporter-like_CS"/>
</dbReference>
<dbReference type="CDD" id="cd03215">
    <property type="entry name" value="ABC_Carb_Monos_II"/>
    <property type="match status" value="1"/>
</dbReference>
<feature type="domain" description="ABC transporter" evidence="3">
    <location>
        <begin position="268"/>
        <end position="511"/>
    </location>
</feature>
<gene>
    <name evidence="4" type="ORF">XI38_04375</name>
</gene>
<dbReference type="Proteomes" id="UP000037737">
    <property type="component" value="Unassembled WGS sequence"/>
</dbReference>
<evidence type="ECO:0000256" key="2">
    <source>
        <dbReference type="ARBA" id="ARBA00022840"/>
    </source>
</evidence>
<comment type="caution">
    <text evidence="4">The sequence shown here is derived from an EMBL/GenBank/DDBJ whole genome shotgun (WGS) entry which is preliminary data.</text>
</comment>
<dbReference type="PATRIC" id="fig|84292.3.peg.907"/>
<proteinExistence type="predicted"/>
<dbReference type="EMBL" id="LAVO01000003">
    <property type="protein sequence ID" value="KOS11771.1"/>
    <property type="molecule type" value="Genomic_DNA"/>
</dbReference>
<evidence type="ECO:0000313" key="4">
    <source>
        <dbReference type="EMBL" id="KOS11771.1"/>
    </source>
</evidence>
<dbReference type="PANTHER" id="PTHR43790">
    <property type="entry name" value="CARBOHYDRATE TRANSPORT ATP-BINDING PROTEIN MG119-RELATED"/>
    <property type="match status" value="1"/>
</dbReference>
<dbReference type="GO" id="GO:0016887">
    <property type="term" value="F:ATP hydrolysis activity"/>
    <property type="evidence" value="ECO:0007669"/>
    <property type="project" value="InterPro"/>
</dbReference>
<dbReference type="InterPro" id="IPR027417">
    <property type="entry name" value="P-loop_NTPase"/>
</dbReference>
<accession>A0A0M8MQT3</accession>
<dbReference type="InterPro" id="IPR003593">
    <property type="entry name" value="AAA+_ATPase"/>
</dbReference>
<dbReference type="SUPFAM" id="SSF52540">
    <property type="entry name" value="P-loop containing nucleoside triphosphate hydrolases"/>
    <property type="match status" value="2"/>
</dbReference>
<dbReference type="Gene3D" id="3.40.50.300">
    <property type="entry name" value="P-loop containing nucleotide triphosphate hydrolases"/>
    <property type="match status" value="2"/>
</dbReference>
<dbReference type="PROSITE" id="PS50893">
    <property type="entry name" value="ABC_TRANSPORTER_2"/>
    <property type="match status" value="2"/>
</dbReference>